<dbReference type="OrthoDB" id="283972at2"/>
<accession>A0A518B2H1</accession>
<evidence type="ECO:0008006" key="3">
    <source>
        <dbReference type="Google" id="ProtNLM"/>
    </source>
</evidence>
<name>A0A518B2H1_9BACT</name>
<dbReference type="RefSeq" id="WP_145257760.1">
    <property type="nucleotide sequence ID" value="NZ_CP036279.1"/>
</dbReference>
<gene>
    <name evidence="1" type="ORF">Pan216_19800</name>
</gene>
<evidence type="ECO:0000313" key="1">
    <source>
        <dbReference type="EMBL" id="QDU61126.1"/>
    </source>
</evidence>
<dbReference type="EMBL" id="CP036279">
    <property type="protein sequence ID" value="QDU61126.1"/>
    <property type="molecule type" value="Genomic_DNA"/>
</dbReference>
<organism evidence="1 2">
    <name type="scientific">Kolteria novifilia</name>
    <dbReference type="NCBI Taxonomy" id="2527975"/>
    <lineage>
        <taxon>Bacteria</taxon>
        <taxon>Pseudomonadati</taxon>
        <taxon>Planctomycetota</taxon>
        <taxon>Planctomycetia</taxon>
        <taxon>Kolteriales</taxon>
        <taxon>Kolteriaceae</taxon>
        <taxon>Kolteria</taxon>
    </lineage>
</organism>
<proteinExistence type="predicted"/>
<reference evidence="1 2" key="1">
    <citation type="submission" date="2019-02" db="EMBL/GenBank/DDBJ databases">
        <title>Deep-cultivation of Planctomycetes and their phenomic and genomic characterization uncovers novel biology.</title>
        <authorList>
            <person name="Wiegand S."/>
            <person name="Jogler M."/>
            <person name="Boedeker C."/>
            <person name="Pinto D."/>
            <person name="Vollmers J."/>
            <person name="Rivas-Marin E."/>
            <person name="Kohn T."/>
            <person name="Peeters S.H."/>
            <person name="Heuer A."/>
            <person name="Rast P."/>
            <person name="Oberbeckmann S."/>
            <person name="Bunk B."/>
            <person name="Jeske O."/>
            <person name="Meyerdierks A."/>
            <person name="Storesund J.E."/>
            <person name="Kallscheuer N."/>
            <person name="Luecker S."/>
            <person name="Lage O.M."/>
            <person name="Pohl T."/>
            <person name="Merkel B.J."/>
            <person name="Hornburger P."/>
            <person name="Mueller R.-W."/>
            <person name="Bruemmer F."/>
            <person name="Labrenz M."/>
            <person name="Spormann A.M."/>
            <person name="Op den Camp H."/>
            <person name="Overmann J."/>
            <person name="Amann R."/>
            <person name="Jetten M.S.M."/>
            <person name="Mascher T."/>
            <person name="Medema M.H."/>
            <person name="Devos D.P."/>
            <person name="Kaster A.-K."/>
            <person name="Ovreas L."/>
            <person name="Rohde M."/>
            <person name="Galperin M.Y."/>
            <person name="Jogler C."/>
        </authorList>
    </citation>
    <scope>NUCLEOTIDE SEQUENCE [LARGE SCALE GENOMIC DNA]</scope>
    <source>
        <strain evidence="1 2">Pan216</strain>
    </source>
</reference>
<evidence type="ECO:0000313" key="2">
    <source>
        <dbReference type="Proteomes" id="UP000317093"/>
    </source>
</evidence>
<sequence length="81" mass="9268">MNENSPPAHEVFDLALRLTEEDRAALAGLLIDSLEMLEELEKQEVPRTPWDAEVARRVDEIKRSTHLSFPRAGKNELQSTR</sequence>
<keyword evidence="2" id="KW-1185">Reference proteome</keyword>
<dbReference type="AlphaFoldDB" id="A0A518B2H1"/>
<protein>
    <recommendedName>
        <fullName evidence="3">Addiction module component</fullName>
    </recommendedName>
</protein>
<dbReference type="Proteomes" id="UP000317093">
    <property type="component" value="Chromosome"/>
</dbReference>
<dbReference type="KEGG" id="knv:Pan216_19800"/>